<dbReference type="AlphaFoldDB" id="A0A9P4PPV3"/>
<dbReference type="Proteomes" id="UP000799764">
    <property type="component" value="Unassembled WGS sequence"/>
</dbReference>
<comment type="caution">
    <text evidence="1">The sequence shown here is derived from an EMBL/GenBank/DDBJ whole genome shotgun (WGS) entry which is preliminary data.</text>
</comment>
<protein>
    <submittedName>
        <fullName evidence="1">Uncharacterized protein</fullName>
    </submittedName>
</protein>
<accession>A0A9P4PPV3</accession>
<proteinExistence type="predicted"/>
<reference evidence="1" key="1">
    <citation type="journal article" date="2020" name="Stud. Mycol.">
        <title>101 Dothideomycetes genomes: a test case for predicting lifestyles and emergence of pathogens.</title>
        <authorList>
            <person name="Haridas S."/>
            <person name="Albert R."/>
            <person name="Binder M."/>
            <person name="Bloem J."/>
            <person name="Labutti K."/>
            <person name="Salamov A."/>
            <person name="Andreopoulos B."/>
            <person name="Baker S."/>
            <person name="Barry K."/>
            <person name="Bills G."/>
            <person name="Bluhm B."/>
            <person name="Cannon C."/>
            <person name="Castanera R."/>
            <person name="Culley D."/>
            <person name="Daum C."/>
            <person name="Ezra D."/>
            <person name="Gonzalez J."/>
            <person name="Henrissat B."/>
            <person name="Kuo A."/>
            <person name="Liang C."/>
            <person name="Lipzen A."/>
            <person name="Lutzoni F."/>
            <person name="Magnuson J."/>
            <person name="Mondo S."/>
            <person name="Nolan M."/>
            <person name="Ohm R."/>
            <person name="Pangilinan J."/>
            <person name="Park H.-J."/>
            <person name="Ramirez L."/>
            <person name="Alfaro M."/>
            <person name="Sun H."/>
            <person name="Tritt A."/>
            <person name="Yoshinaga Y."/>
            <person name="Zwiers L.-H."/>
            <person name="Turgeon B."/>
            <person name="Goodwin S."/>
            <person name="Spatafora J."/>
            <person name="Crous P."/>
            <person name="Grigoriev I."/>
        </authorList>
    </citation>
    <scope>NUCLEOTIDE SEQUENCE</scope>
    <source>
        <strain evidence="1">CBS 690.94</strain>
    </source>
</reference>
<organism evidence="1 2">
    <name type="scientific">Karstenula rhodostoma CBS 690.94</name>
    <dbReference type="NCBI Taxonomy" id="1392251"/>
    <lineage>
        <taxon>Eukaryota</taxon>
        <taxon>Fungi</taxon>
        <taxon>Dikarya</taxon>
        <taxon>Ascomycota</taxon>
        <taxon>Pezizomycotina</taxon>
        <taxon>Dothideomycetes</taxon>
        <taxon>Pleosporomycetidae</taxon>
        <taxon>Pleosporales</taxon>
        <taxon>Massarineae</taxon>
        <taxon>Didymosphaeriaceae</taxon>
        <taxon>Karstenula</taxon>
    </lineage>
</organism>
<gene>
    <name evidence="1" type="ORF">P171DRAFT_207663</name>
</gene>
<sequence length="253" mass="28219">MSTGATLVVEMMVIFAIEFSAKTTIDVLSWTRLLGYLHAEYHVQSAGSFGIRLRRVAHVNEAAQVRVPPLGDIHTQGQTRFQSVSVFLGTLQSASRRETRGSTPTAPRTGIFFRRRRVAHVNATILQRFWGLRVRHFSDQGPEGTRVAFLPSANHEREGWNGAYVRGSGVEKLGLSSGWVAAGVDRSGRRDGERWRQNEVVDKGRSSQIWRYETGSRGTCSGWAAELMQTRRWRGCRLVSGAVGCERSRGKVC</sequence>
<name>A0A9P4PPV3_9PLEO</name>
<evidence type="ECO:0000313" key="2">
    <source>
        <dbReference type="Proteomes" id="UP000799764"/>
    </source>
</evidence>
<dbReference type="EMBL" id="MU001495">
    <property type="protein sequence ID" value="KAF2448186.1"/>
    <property type="molecule type" value="Genomic_DNA"/>
</dbReference>
<evidence type="ECO:0000313" key="1">
    <source>
        <dbReference type="EMBL" id="KAF2448186.1"/>
    </source>
</evidence>
<keyword evidence="2" id="KW-1185">Reference proteome</keyword>